<evidence type="ECO:0000313" key="2">
    <source>
        <dbReference type="Proteomes" id="UP001195963"/>
    </source>
</evidence>
<protein>
    <submittedName>
        <fullName evidence="1">Uncharacterized protein</fullName>
    </submittedName>
</protein>
<dbReference type="Proteomes" id="UP001195963">
    <property type="component" value="Unassembled WGS sequence"/>
</dbReference>
<evidence type="ECO:0000313" key="1">
    <source>
        <dbReference type="EMBL" id="MBW8185514.1"/>
    </source>
</evidence>
<accession>A0ABS7E752</accession>
<dbReference type="EMBL" id="JAHZST010000014">
    <property type="protein sequence ID" value="MBW8185514.1"/>
    <property type="molecule type" value="Genomic_DNA"/>
</dbReference>
<organism evidence="1 2">
    <name type="scientific">Shewanella nanhaiensis</name>
    <dbReference type="NCBI Taxonomy" id="2864872"/>
    <lineage>
        <taxon>Bacteria</taxon>
        <taxon>Pseudomonadati</taxon>
        <taxon>Pseudomonadota</taxon>
        <taxon>Gammaproteobacteria</taxon>
        <taxon>Alteromonadales</taxon>
        <taxon>Shewanellaceae</taxon>
        <taxon>Shewanella</taxon>
    </lineage>
</organism>
<dbReference type="RefSeq" id="WP_220110932.1">
    <property type="nucleotide sequence ID" value="NZ_JAHZST010000014.1"/>
</dbReference>
<reference evidence="1 2" key="1">
    <citation type="submission" date="2021-07" db="EMBL/GenBank/DDBJ databases">
        <title>Shewanella sp. nov, isolated from SCS.</title>
        <authorList>
            <person name="Cao W.R."/>
        </authorList>
    </citation>
    <scope>NUCLEOTIDE SEQUENCE [LARGE SCALE GENOMIC DNA]</scope>
    <source>
        <strain evidence="1 2">NR704-98</strain>
    </source>
</reference>
<name>A0ABS7E752_9GAMM</name>
<comment type="caution">
    <text evidence="1">The sequence shown here is derived from an EMBL/GenBank/DDBJ whole genome shotgun (WGS) entry which is preliminary data.</text>
</comment>
<sequence>MKSITLTYLVVKLVDSLKEIKSNYFLFEGEAEVHIGQHMYQMFVDAILAFASIKHNKFNDEQEKRLVTIFPEAVVINGSKPMSFFSDDAHASDIEYKDKDIKYRINGNGIFVPYIESFFERGFIKEIIIVPVLDRDNAKLGLEFLCQLYGIEPKISFSECPFRNV</sequence>
<proteinExistence type="predicted"/>
<keyword evidence="2" id="KW-1185">Reference proteome</keyword>
<gene>
    <name evidence="1" type="ORF">K0625_17835</name>
</gene>